<feature type="domain" description="Glucosamine/galactosamine-6-phosphate isomerase" evidence="8">
    <location>
        <begin position="10"/>
        <end position="225"/>
    </location>
</feature>
<sequence length="236" mass="26290">MHINIAPTKTEVAKNFSDYLEELIKENNTTHIALSGGSTPKVVFDYMAVHYKDVDWSTVHLYWGDERCVPPTDSESNYKMTVDHLLSKIDIPKDNIHRVLGEDIPELEAGRYGKILEEELPIVNNIPQFDLVILGMGDDGHTASIFPHEIGLWDSTNNCEVAIHPDSGQRRITITGKLINNAKTVAFLVTGSSKAEKVRTILTKEEGHENYPASLVAPSSGELIWFLDEEAAAHIN</sequence>
<dbReference type="GO" id="GO:0017057">
    <property type="term" value="F:6-phosphogluconolactonase activity"/>
    <property type="evidence" value="ECO:0007669"/>
    <property type="project" value="UniProtKB-UniRule"/>
</dbReference>
<evidence type="ECO:0000313" key="9">
    <source>
        <dbReference type="EMBL" id="SHF90457.1"/>
    </source>
</evidence>
<comment type="pathway">
    <text evidence="3 7">Carbohydrate degradation; pentose phosphate pathway; D-ribulose 5-phosphate from D-glucose 6-phosphate (oxidative stage): step 2/3.</text>
</comment>
<evidence type="ECO:0000313" key="10">
    <source>
        <dbReference type="Proteomes" id="UP000184406"/>
    </source>
</evidence>
<gene>
    <name evidence="7" type="primary">pgl</name>
    <name evidence="9" type="ORF">SAMN03080594_10950</name>
</gene>
<dbReference type="Pfam" id="PF01182">
    <property type="entry name" value="Glucosamine_iso"/>
    <property type="match status" value="1"/>
</dbReference>
<dbReference type="GO" id="GO:0005975">
    <property type="term" value="P:carbohydrate metabolic process"/>
    <property type="evidence" value="ECO:0007669"/>
    <property type="project" value="UniProtKB-UniRule"/>
</dbReference>
<keyword evidence="7" id="KW-0378">Hydrolase</keyword>
<dbReference type="InterPro" id="IPR006148">
    <property type="entry name" value="Glc/Gal-6P_isomerase"/>
</dbReference>
<evidence type="ECO:0000256" key="6">
    <source>
        <dbReference type="ARBA" id="ARBA00020337"/>
    </source>
</evidence>
<reference evidence="10" key="1">
    <citation type="submission" date="2016-11" db="EMBL/GenBank/DDBJ databases">
        <authorList>
            <person name="Varghese N."/>
            <person name="Submissions S."/>
        </authorList>
    </citation>
    <scope>NUCLEOTIDE SEQUENCE [LARGE SCALE GENOMIC DNA]</scope>
    <source>
        <strain evidence="10">DSM 17539</strain>
    </source>
</reference>
<comment type="catalytic activity">
    <reaction evidence="1 7">
        <text>6-phospho-D-glucono-1,5-lactone + H2O = 6-phospho-D-gluconate + H(+)</text>
        <dbReference type="Rhea" id="RHEA:12556"/>
        <dbReference type="ChEBI" id="CHEBI:15377"/>
        <dbReference type="ChEBI" id="CHEBI:15378"/>
        <dbReference type="ChEBI" id="CHEBI:57955"/>
        <dbReference type="ChEBI" id="CHEBI:58759"/>
        <dbReference type="EC" id="3.1.1.31"/>
    </reaction>
</comment>
<dbReference type="UniPathway" id="UPA00115">
    <property type="reaction ID" value="UER00409"/>
</dbReference>
<dbReference type="InterPro" id="IPR005900">
    <property type="entry name" value="6-phosphogluconolactonase_DevB"/>
</dbReference>
<proteinExistence type="inferred from homology"/>
<dbReference type="EMBL" id="FQUX01000009">
    <property type="protein sequence ID" value="SHF90457.1"/>
    <property type="molecule type" value="Genomic_DNA"/>
</dbReference>
<accession>A0A1M5FFW4</accession>
<dbReference type="EC" id="3.1.1.31" evidence="5 7"/>
<dbReference type="AlphaFoldDB" id="A0A1M5FFW4"/>
<evidence type="ECO:0000256" key="7">
    <source>
        <dbReference type="RuleBase" id="RU365095"/>
    </source>
</evidence>
<dbReference type="GO" id="GO:0006098">
    <property type="term" value="P:pentose-phosphate shunt"/>
    <property type="evidence" value="ECO:0007669"/>
    <property type="project" value="UniProtKB-UniPathway"/>
</dbReference>
<dbReference type="Gene3D" id="3.40.50.1360">
    <property type="match status" value="1"/>
</dbReference>
<evidence type="ECO:0000256" key="5">
    <source>
        <dbReference type="ARBA" id="ARBA00013198"/>
    </source>
</evidence>
<dbReference type="InterPro" id="IPR039104">
    <property type="entry name" value="6PGL"/>
</dbReference>
<evidence type="ECO:0000256" key="2">
    <source>
        <dbReference type="ARBA" id="ARBA00002681"/>
    </source>
</evidence>
<dbReference type="InterPro" id="IPR037171">
    <property type="entry name" value="NagB/RpiA_transferase-like"/>
</dbReference>
<evidence type="ECO:0000256" key="3">
    <source>
        <dbReference type="ARBA" id="ARBA00004961"/>
    </source>
</evidence>
<dbReference type="SUPFAM" id="SSF100950">
    <property type="entry name" value="NagB/RpiA/CoA transferase-like"/>
    <property type="match status" value="1"/>
</dbReference>
<organism evidence="9 10">
    <name type="scientific">Arenibacter palladensis</name>
    <dbReference type="NCBI Taxonomy" id="237373"/>
    <lineage>
        <taxon>Bacteria</taxon>
        <taxon>Pseudomonadati</taxon>
        <taxon>Bacteroidota</taxon>
        <taxon>Flavobacteriia</taxon>
        <taxon>Flavobacteriales</taxon>
        <taxon>Flavobacteriaceae</taxon>
        <taxon>Arenibacter</taxon>
    </lineage>
</organism>
<name>A0A1M5FFW4_9FLAO</name>
<evidence type="ECO:0000256" key="1">
    <source>
        <dbReference type="ARBA" id="ARBA00000832"/>
    </source>
</evidence>
<comment type="similarity">
    <text evidence="4 7">Belongs to the glucosamine/galactosamine-6-phosphate isomerase family. 6-phosphogluconolactonase subfamily.</text>
</comment>
<dbReference type="OrthoDB" id="9810967at2"/>
<dbReference type="CDD" id="cd01400">
    <property type="entry name" value="6PGL"/>
    <property type="match status" value="1"/>
</dbReference>
<dbReference type="PANTHER" id="PTHR11054">
    <property type="entry name" value="6-PHOSPHOGLUCONOLACTONASE"/>
    <property type="match status" value="1"/>
</dbReference>
<evidence type="ECO:0000256" key="4">
    <source>
        <dbReference type="ARBA" id="ARBA00010662"/>
    </source>
</evidence>
<comment type="function">
    <text evidence="2 7">Hydrolysis of 6-phosphogluconolactone to 6-phosphogluconate.</text>
</comment>
<protein>
    <recommendedName>
        <fullName evidence="6 7">6-phosphogluconolactonase</fullName>
        <shortName evidence="7">6PGL</shortName>
        <ecNumber evidence="5 7">3.1.1.31</ecNumber>
    </recommendedName>
</protein>
<evidence type="ECO:0000259" key="8">
    <source>
        <dbReference type="Pfam" id="PF01182"/>
    </source>
</evidence>
<dbReference type="NCBIfam" id="TIGR01198">
    <property type="entry name" value="pgl"/>
    <property type="match status" value="1"/>
</dbReference>
<dbReference type="Proteomes" id="UP000184406">
    <property type="component" value="Unassembled WGS sequence"/>
</dbReference>
<dbReference type="PANTHER" id="PTHR11054:SF0">
    <property type="entry name" value="6-PHOSPHOGLUCONOLACTONASE"/>
    <property type="match status" value="1"/>
</dbReference>
<dbReference type="RefSeq" id="WP_072864511.1">
    <property type="nucleotide sequence ID" value="NZ_FQUX01000009.1"/>
</dbReference>
<keyword evidence="10" id="KW-1185">Reference proteome</keyword>